<reference evidence="1" key="1">
    <citation type="journal article" date="2021" name="New Phytol.">
        <title>Evolutionary innovations through gain and loss of genes in the ectomycorrhizal Boletales.</title>
        <authorList>
            <person name="Wu G."/>
            <person name="Miyauchi S."/>
            <person name="Morin E."/>
            <person name="Kuo A."/>
            <person name="Drula E."/>
            <person name="Varga T."/>
            <person name="Kohler A."/>
            <person name="Feng B."/>
            <person name="Cao Y."/>
            <person name="Lipzen A."/>
            <person name="Daum C."/>
            <person name="Hundley H."/>
            <person name="Pangilinan J."/>
            <person name="Johnson J."/>
            <person name="Barry K."/>
            <person name="LaButti K."/>
            <person name="Ng V."/>
            <person name="Ahrendt S."/>
            <person name="Min B."/>
            <person name="Choi I.G."/>
            <person name="Park H."/>
            <person name="Plett J.M."/>
            <person name="Magnuson J."/>
            <person name="Spatafora J.W."/>
            <person name="Nagy L.G."/>
            <person name="Henrissat B."/>
            <person name="Grigoriev I.V."/>
            <person name="Yang Z.L."/>
            <person name="Xu J."/>
            <person name="Martin F.M."/>
        </authorList>
    </citation>
    <scope>NUCLEOTIDE SEQUENCE</scope>
    <source>
        <strain evidence="1">KUC20120723A-06</strain>
    </source>
</reference>
<protein>
    <submittedName>
        <fullName evidence="1">Uncharacterized protein</fullName>
    </submittedName>
</protein>
<evidence type="ECO:0000313" key="2">
    <source>
        <dbReference type="Proteomes" id="UP000790709"/>
    </source>
</evidence>
<accession>A0ACB8B148</accession>
<proteinExistence type="predicted"/>
<dbReference type="EMBL" id="MU266713">
    <property type="protein sequence ID" value="KAH7918946.1"/>
    <property type="molecule type" value="Genomic_DNA"/>
</dbReference>
<name>A0ACB8B148_9AGAM</name>
<sequence length="278" mass="30129">MSWTPDESPTQLITETAWLQGYVFAGVTYGVVLLLFAMCSYTLWERVRIKGGPSAYANQMYSVPVNIASCVACALASWSAVLLMLWRCMVIYQDCGTSTKTIAMGLSSLVFLGVVVLSILWLVQVSSPSSSLGRNTDAGFSYTGPLFGAVLAANIILTIMIAIRLLYHRRRVVKALGNGGASFLSLYTSITAIVVESASLYSVSALLFVANGDASLLIIYRVSQGKAWSQEADAEISIIDDKSSRDVPMRTLRRAASDLSDMRFNPGPIEVQARVQPN</sequence>
<organism evidence="1 2">
    <name type="scientific">Leucogyrophana mollusca</name>
    <dbReference type="NCBI Taxonomy" id="85980"/>
    <lineage>
        <taxon>Eukaryota</taxon>
        <taxon>Fungi</taxon>
        <taxon>Dikarya</taxon>
        <taxon>Basidiomycota</taxon>
        <taxon>Agaricomycotina</taxon>
        <taxon>Agaricomycetes</taxon>
        <taxon>Agaricomycetidae</taxon>
        <taxon>Boletales</taxon>
        <taxon>Boletales incertae sedis</taxon>
        <taxon>Leucogyrophana</taxon>
    </lineage>
</organism>
<evidence type="ECO:0000313" key="1">
    <source>
        <dbReference type="EMBL" id="KAH7918946.1"/>
    </source>
</evidence>
<comment type="caution">
    <text evidence="1">The sequence shown here is derived from an EMBL/GenBank/DDBJ whole genome shotgun (WGS) entry which is preliminary data.</text>
</comment>
<dbReference type="Proteomes" id="UP000790709">
    <property type="component" value="Unassembled WGS sequence"/>
</dbReference>
<keyword evidence="2" id="KW-1185">Reference proteome</keyword>
<gene>
    <name evidence="1" type="ORF">BV22DRAFT_1134214</name>
</gene>